<name>A0A9Q1IL24_SYNKA</name>
<sequence>MVLRIPAHTRARLPASQGPGLIGVELGYHQEQGEQALESVSFSAAGAGATVGVTGDGMMNSSTRKPADSLAERHSPSTTPLSRHCAGLPLQLAAVNAPPISSDFIPTALWWRHTGRGAGVGSVREEGTAAAWERLSLRP</sequence>
<accession>A0A9Q1IL24</accession>
<proteinExistence type="predicted"/>
<evidence type="ECO:0000313" key="2">
    <source>
        <dbReference type="EMBL" id="KAJ8343783.1"/>
    </source>
</evidence>
<feature type="compositionally biased region" description="Basic and acidic residues" evidence="1">
    <location>
        <begin position="65"/>
        <end position="75"/>
    </location>
</feature>
<keyword evidence="3" id="KW-1185">Reference proteome</keyword>
<dbReference type="Proteomes" id="UP001152622">
    <property type="component" value="Chromosome 13"/>
</dbReference>
<evidence type="ECO:0000313" key="3">
    <source>
        <dbReference type="Proteomes" id="UP001152622"/>
    </source>
</evidence>
<comment type="caution">
    <text evidence="2">The sequence shown here is derived from an EMBL/GenBank/DDBJ whole genome shotgun (WGS) entry which is preliminary data.</text>
</comment>
<feature type="region of interest" description="Disordered" evidence="1">
    <location>
        <begin position="53"/>
        <end position="83"/>
    </location>
</feature>
<dbReference type="AlphaFoldDB" id="A0A9Q1IL24"/>
<gene>
    <name evidence="2" type="ORF">SKAU_G00311120</name>
</gene>
<evidence type="ECO:0000256" key="1">
    <source>
        <dbReference type="SAM" id="MobiDB-lite"/>
    </source>
</evidence>
<organism evidence="2 3">
    <name type="scientific">Synaphobranchus kaupii</name>
    <name type="common">Kaup's arrowtooth eel</name>
    <dbReference type="NCBI Taxonomy" id="118154"/>
    <lineage>
        <taxon>Eukaryota</taxon>
        <taxon>Metazoa</taxon>
        <taxon>Chordata</taxon>
        <taxon>Craniata</taxon>
        <taxon>Vertebrata</taxon>
        <taxon>Euteleostomi</taxon>
        <taxon>Actinopterygii</taxon>
        <taxon>Neopterygii</taxon>
        <taxon>Teleostei</taxon>
        <taxon>Anguilliformes</taxon>
        <taxon>Synaphobranchidae</taxon>
        <taxon>Synaphobranchus</taxon>
    </lineage>
</organism>
<reference evidence="2" key="1">
    <citation type="journal article" date="2023" name="Science">
        <title>Genome structures resolve the early diversification of teleost fishes.</title>
        <authorList>
            <person name="Parey E."/>
            <person name="Louis A."/>
            <person name="Montfort J."/>
            <person name="Bouchez O."/>
            <person name="Roques C."/>
            <person name="Iampietro C."/>
            <person name="Lluch J."/>
            <person name="Castinel A."/>
            <person name="Donnadieu C."/>
            <person name="Desvignes T."/>
            <person name="Floi Bucao C."/>
            <person name="Jouanno E."/>
            <person name="Wen M."/>
            <person name="Mejri S."/>
            <person name="Dirks R."/>
            <person name="Jansen H."/>
            <person name="Henkel C."/>
            <person name="Chen W.J."/>
            <person name="Zahm M."/>
            <person name="Cabau C."/>
            <person name="Klopp C."/>
            <person name="Thompson A.W."/>
            <person name="Robinson-Rechavi M."/>
            <person name="Braasch I."/>
            <person name="Lecointre G."/>
            <person name="Bobe J."/>
            <person name="Postlethwait J.H."/>
            <person name="Berthelot C."/>
            <person name="Roest Crollius H."/>
            <person name="Guiguen Y."/>
        </authorList>
    </citation>
    <scope>NUCLEOTIDE SEQUENCE</scope>
    <source>
        <strain evidence="2">WJC10195</strain>
    </source>
</reference>
<protein>
    <submittedName>
        <fullName evidence="2">Uncharacterized protein</fullName>
    </submittedName>
</protein>
<dbReference type="EMBL" id="JAINUF010000013">
    <property type="protein sequence ID" value="KAJ8343783.1"/>
    <property type="molecule type" value="Genomic_DNA"/>
</dbReference>